<evidence type="ECO:0000256" key="12">
    <source>
        <dbReference type="SAM" id="Phobius"/>
    </source>
</evidence>
<evidence type="ECO:0000313" key="14">
    <source>
        <dbReference type="EMBL" id="ELU15902.1"/>
    </source>
</evidence>
<dbReference type="Gene3D" id="3.40.50.2300">
    <property type="match status" value="2"/>
</dbReference>
<keyword evidence="5 12" id="KW-1133">Transmembrane helix</keyword>
<dbReference type="InterPro" id="IPR028082">
    <property type="entry name" value="Peripla_BP_I"/>
</dbReference>
<feature type="domain" description="G-protein coupled receptors family 3 profile" evidence="13">
    <location>
        <begin position="423"/>
        <end position="684"/>
    </location>
</feature>
<dbReference type="InterPro" id="IPR001828">
    <property type="entry name" value="ANF_lig-bd_rcpt"/>
</dbReference>
<organism evidence="14">
    <name type="scientific">Capitella teleta</name>
    <name type="common">Polychaete worm</name>
    <dbReference type="NCBI Taxonomy" id="283909"/>
    <lineage>
        <taxon>Eukaryota</taxon>
        <taxon>Metazoa</taxon>
        <taxon>Spiralia</taxon>
        <taxon>Lophotrochozoa</taxon>
        <taxon>Annelida</taxon>
        <taxon>Polychaeta</taxon>
        <taxon>Sedentaria</taxon>
        <taxon>Scolecida</taxon>
        <taxon>Capitellidae</taxon>
        <taxon>Capitella</taxon>
    </lineage>
</organism>
<feature type="transmembrane region" description="Helical" evidence="12">
    <location>
        <begin position="631"/>
        <end position="653"/>
    </location>
</feature>
<dbReference type="OrthoDB" id="2150267at2759"/>
<accession>R7VBG8</accession>
<evidence type="ECO:0000259" key="13">
    <source>
        <dbReference type="PROSITE" id="PS50259"/>
    </source>
</evidence>
<dbReference type="EMBL" id="AMQN01004435">
    <property type="status" value="NOT_ANNOTATED_CDS"/>
    <property type="molecule type" value="Genomic_DNA"/>
</dbReference>
<sequence length="684" mass="76385">DVHIIGFVPMSGKPWPGGASQMPMVRWAMRDIGLTKSLLPGYRLVLHLADTVGMRSTAVDALYSYLHDPPTKVMAFGPYLSSPTETFAENAALWNITTVSPTASSPALSDLDKYPRFFRFIIPDSMVVPARIAMMRKLNWNKVSLYRDRHSVFSTLINAAILEFDRLNWTVVANEIVTQDVKQQVKSLIQKDARIIFGAFYENTAAEIFCEAYKMGFYGPHVVWFMINWFAPDWMFNDRTVSCTPEQLLEATSTSFYDGMLFVNPSSTPSASGKSGEDLEKEYSDLFNGSLPYGDYHRLQTYDSILAIAMALNETNTRLILNGKLIEDFEYSDIEMADLLTESMRTLNFAGVNGHVAFDSSGSLMPEIVIEQQQGRKRTSIAGYDFQSDSVNWVNGGPRWPGGKVPSDSSIIVYQQQYIDRSLYATMCFIAVLGIIETIGLLVFNMYHRHKRVIKMSSPNINNVALFGCALCYTTVFFADTADSAIDAVSTCTIRMCSFIVGFSIVFGALFSKTWRVHCILTSTKKLKQNNVIRDSKLMLMILVIVTVNVLIILVWQLVDPYKIELVNQESMAKITDDVKTIPQLVVCSSPNGLYFTAVLYCVQGLLMAFGVFLAWETRKVKLEALNDSKLIGLAIYNVLVLSVVGAVINYAIDDDMNLLYGITSGIMTAGTMLTSNIIFVPKV</sequence>
<feature type="transmembrane region" description="Helical" evidence="12">
    <location>
        <begin position="499"/>
        <end position="517"/>
    </location>
</feature>
<dbReference type="SUPFAM" id="SSF53822">
    <property type="entry name" value="Periplasmic binding protein-like I"/>
    <property type="match status" value="1"/>
</dbReference>
<evidence type="ECO:0000256" key="10">
    <source>
        <dbReference type="ARBA" id="ARBA00023224"/>
    </source>
</evidence>
<evidence type="ECO:0000256" key="4">
    <source>
        <dbReference type="ARBA" id="ARBA00022729"/>
    </source>
</evidence>
<feature type="transmembrane region" description="Helical" evidence="12">
    <location>
        <begin position="594"/>
        <end position="616"/>
    </location>
</feature>
<dbReference type="PANTHER" id="PTHR10519:SF20">
    <property type="entry name" value="G-PROTEIN COUPLED RECEPTOR 156-RELATED"/>
    <property type="match status" value="1"/>
</dbReference>
<gene>
    <name evidence="14" type="ORF">CAPTEDRAFT_22430</name>
</gene>
<dbReference type="STRING" id="283909.R7VBG8"/>
<dbReference type="HOGENOM" id="CLU_005240_2_0_1"/>
<protein>
    <recommendedName>
        <fullName evidence="11">Gamma-aminobutyric acid type B receptor subunit 2</fullName>
    </recommendedName>
</protein>
<dbReference type="PROSITE" id="PS50259">
    <property type="entry name" value="G_PROTEIN_RECEP_F3_4"/>
    <property type="match status" value="1"/>
</dbReference>
<feature type="non-terminal residue" evidence="14">
    <location>
        <position position="684"/>
    </location>
</feature>
<feature type="transmembrane region" description="Helical" evidence="12">
    <location>
        <begin position="659"/>
        <end position="681"/>
    </location>
</feature>
<feature type="transmembrane region" description="Helical" evidence="12">
    <location>
        <begin position="460"/>
        <end position="479"/>
    </location>
</feature>
<dbReference type="EMBL" id="KB293500">
    <property type="protein sequence ID" value="ELU15902.1"/>
    <property type="molecule type" value="Genomic_DNA"/>
</dbReference>
<dbReference type="GO" id="GO:0038039">
    <property type="term" value="C:G protein-coupled receptor heterodimeric complex"/>
    <property type="evidence" value="ECO:0007669"/>
    <property type="project" value="TreeGrafter"/>
</dbReference>
<feature type="transmembrane region" description="Helical" evidence="12">
    <location>
        <begin position="538"/>
        <end position="559"/>
    </location>
</feature>
<keyword evidence="4" id="KW-0732">Signal</keyword>
<dbReference type="GO" id="GO:0004965">
    <property type="term" value="F:G protein-coupled GABA receptor activity"/>
    <property type="evidence" value="ECO:0007669"/>
    <property type="project" value="InterPro"/>
</dbReference>
<evidence type="ECO:0000256" key="9">
    <source>
        <dbReference type="ARBA" id="ARBA00023180"/>
    </source>
</evidence>
<dbReference type="FunFam" id="3.40.50.2300:FF:000063">
    <property type="entry name" value="Gamma-aminobutyric acid type B receptor subunit"/>
    <property type="match status" value="1"/>
</dbReference>
<dbReference type="PANTHER" id="PTHR10519">
    <property type="entry name" value="GABA-B RECEPTOR"/>
    <property type="match status" value="1"/>
</dbReference>
<feature type="non-terminal residue" evidence="14">
    <location>
        <position position="1"/>
    </location>
</feature>
<dbReference type="PRINTS" id="PR01176">
    <property type="entry name" value="GABABRECEPTR"/>
</dbReference>
<evidence type="ECO:0000256" key="8">
    <source>
        <dbReference type="ARBA" id="ARBA00023170"/>
    </source>
</evidence>
<evidence type="ECO:0000256" key="11">
    <source>
        <dbReference type="ARBA" id="ARBA00073785"/>
    </source>
</evidence>
<keyword evidence="9" id="KW-0325">Glycoprotein</keyword>
<dbReference type="GO" id="GO:0007214">
    <property type="term" value="P:gamma-aminobutyric acid signaling pathway"/>
    <property type="evidence" value="ECO:0007669"/>
    <property type="project" value="TreeGrafter"/>
</dbReference>
<feature type="transmembrane region" description="Helical" evidence="12">
    <location>
        <begin position="423"/>
        <end position="448"/>
    </location>
</feature>
<keyword evidence="6" id="KW-0297">G-protein coupled receptor</keyword>
<evidence type="ECO:0000256" key="2">
    <source>
        <dbReference type="ARBA" id="ARBA00022475"/>
    </source>
</evidence>
<evidence type="ECO:0000256" key="6">
    <source>
        <dbReference type="ARBA" id="ARBA00023040"/>
    </source>
</evidence>
<dbReference type="PRINTS" id="PR01177">
    <property type="entry name" value="GABAB1RECPTR"/>
</dbReference>
<keyword evidence="10" id="KW-0807">Transducer</keyword>
<keyword evidence="3 12" id="KW-0812">Transmembrane</keyword>
<keyword evidence="8" id="KW-0675">Receptor</keyword>
<keyword evidence="2" id="KW-1003">Cell membrane</keyword>
<dbReference type="Pfam" id="PF00003">
    <property type="entry name" value="7tm_3"/>
    <property type="match status" value="1"/>
</dbReference>
<dbReference type="AlphaFoldDB" id="R7VBG8"/>
<evidence type="ECO:0000256" key="1">
    <source>
        <dbReference type="ARBA" id="ARBA00004651"/>
    </source>
</evidence>
<dbReference type="CDD" id="cd06366">
    <property type="entry name" value="PBP1_GABAb_receptor"/>
    <property type="match status" value="1"/>
</dbReference>
<comment type="subcellular location">
    <subcellularLocation>
        <location evidence="1">Cell membrane</location>
        <topology evidence="1">Multi-pass membrane protein</topology>
    </subcellularLocation>
</comment>
<keyword evidence="16" id="KW-1185">Reference proteome</keyword>
<name>R7VBG8_CAPTE</name>
<dbReference type="Pfam" id="PF01094">
    <property type="entry name" value="ANF_receptor"/>
    <property type="match status" value="1"/>
</dbReference>
<evidence type="ECO:0000256" key="5">
    <source>
        <dbReference type="ARBA" id="ARBA00022989"/>
    </source>
</evidence>
<evidence type="ECO:0000256" key="3">
    <source>
        <dbReference type="ARBA" id="ARBA00022692"/>
    </source>
</evidence>
<proteinExistence type="predicted"/>
<dbReference type="OMA" id="ININCKY"/>
<reference evidence="16" key="1">
    <citation type="submission" date="2012-12" db="EMBL/GenBank/DDBJ databases">
        <authorList>
            <person name="Hellsten U."/>
            <person name="Grimwood J."/>
            <person name="Chapman J.A."/>
            <person name="Shapiro H."/>
            <person name="Aerts A."/>
            <person name="Otillar R.P."/>
            <person name="Terry A.Y."/>
            <person name="Boore J.L."/>
            <person name="Simakov O."/>
            <person name="Marletaz F."/>
            <person name="Cho S.-J."/>
            <person name="Edsinger-Gonzales E."/>
            <person name="Havlak P."/>
            <person name="Kuo D.-H."/>
            <person name="Larsson T."/>
            <person name="Lv J."/>
            <person name="Arendt D."/>
            <person name="Savage R."/>
            <person name="Osoegawa K."/>
            <person name="de Jong P."/>
            <person name="Lindberg D.R."/>
            <person name="Seaver E.C."/>
            <person name="Weisblat D.A."/>
            <person name="Putnam N.H."/>
            <person name="Grigoriev I.V."/>
            <person name="Rokhsar D.S."/>
        </authorList>
    </citation>
    <scope>NUCLEOTIDE SEQUENCE</scope>
    <source>
        <strain evidence="16">I ESC-2004</strain>
    </source>
</reference>
<evidence type="ECO:0000256" key="7">
    <source>
        <dbReference type="ARBA" id="ARBA00023136"/>
    </source>
</evidence>
<reference evidence="15" key="3">
    <citation type="submission" date="2015-06" db="UniProtKB">
        <authorList>
            <consortium name="EnsemblMetazoa"/>
        </authorList>
    </citation>
    <scope>IDENTIFICATION</scope>
</reference>
<dbReference type="InterPro" id="IPR002455">
    <property type="entry name" value="GPCR3_GABA-B"/>
</dbReference>
<dbReference type="CDD" id="cd15047">
    <property type="entry name" value="7tmC_GABA-B-like"/>
    <property type="match status" value="1"/>
</dbReference>
<dbReference type="Proteomes" id="UP000014760">
    <property type="component" value="Unassembled WGS sequence"/>
</dbReference>
<reference evidence="14 16" key="2">
    <citation type="journal article" date="2013" name="Nature">
        <title>Insights into bilaterian evolution from three spiralian genomes.</title>
        <authorList>
            <person name="Simakov O."/>
            <person name="Marletaz F."/>
            <person name="Cho S.J."/>
            <person name="Edsinger-Gonzales E."/>
            <person name="Havlak P."/>
            <person name="Hellsten U."/>
            <person name="Kuo D.H."/>
            <person name="Larsson T."/>
            <person name="Lv J."/>
            <person name="Arendt D."/>
            <person name="Savage R."/>
            <person name="Osoegawa K."/>
            <person name="de Jong P."/>
            <person name="Grimwood J."/>
            <person name="Chapman J.A."/>
            <person name="Shapiro H."/>
            <person name="Aerts A."/>
            <person name="Otillar R.P."/>
            <person name="Terry A.Y."/>
            <person name="Boore J.L."/>
            <person name="Grigoriev I.V."/>
            <person name="Lindberg D.R."/>
            <person name="Seaver E.C."/>
            <person name="Weisblat D.A."/>
            <person name="Putnam N.H."/>
            <person name="Rokhsar D.S."/>
        </authorList>
    </citation>
    <scope>NUCLEOTIDE SEQUENCE</scope>
    <source>
        <strain evidence="14 16">I ESC-2004</strain>
    </source>
</reference>
<evidence type="ECO:0000313" key="15">
    <source>
        <dbReference type="EnsemblMetazoa" id="CapteP22430"/>
    </source>
</evidence>
<dbReference type="EnsemblMetazoa" id="CapteT22430">
    <property type="protein sequence ID" value="CapteP22430"/>
    <property type="gene ID" value="CapteG22430"/>
</dbReference>
<evidence type="ECO:0000313" key="16">
    <source>
        <dbReference type="Proteomes" id="UP000014760"/>
    </source>
</evidence>
<dbReference type="InterPro" id="IPR017978">
    <property type="entry name" value="GPCR_3_C"/>
</dbReference>
<keyword evidence="7 12" id="KW-0472">Membrane</keyword>